<accession>A0A7S1PPE7</accession>
<proteinExistence type="predicted"/>
<reference evidence="1" key="1">
    <citation type="submission" date="2021-01" db="EMBL/GenBank/DDBJ databases">
        <authorList>
            <person name="Corre E."/>
            <person name="Pelletier E."/>
            <person name="Niang G."/>
            <person name="Scheremetjew M."/>
            <person name="Finn R."/>
            <person name="Kale V."/>
            <person name="Holt S."/>
            <person name="Cochrane G."/>
            <person name="Meng A."/>
            <person name="Brown T."/>
            <person name="Cohen L."/>
        </authorList>
    </citation>
    <scope>NUCLEOTIDE SEQUENCE</scope>
    <source>
        <strain evidence="1">CCAP 1951/1</strain>
    </source>
</reference>
<dbReference type="AlphaFoldDB" id="A0A7S1PPE7"/>
<organism evidence="1">
    <name type="scientific">Neobodo designis</name>
    <name type="common">Flagellated protozoan</name>
    <name type="synonym">Bodo designis</name>
    <dbReference type="NCBI Taxonomy" id="312471"/>
    <lineage>
        <taxon>Eukaryota</taxon>
        <taxon>Discoba</taxon>
        <taxon>Euglenozoa</taxon>
        <taxon>Kinetoplastea</taxon>
        <taxon>Metakinetoplastina</taxon>
        <taxon>Neobodonida</taxon>
        <taxon>Neobodo</taxon>
    </lineage>
</organism>
<protein>
    <submittedName>
        <fullName evidence="1">Uncharacterized protein</fullName>
    </submittedName>
</protein>
<evidence type="ECO:0000313" key="1">
    <source>
        <dbReference type="EMBL" id="CAD9095987.1"/>
    </source>
</evidence>
<dbReference type="EMBL" id="HBGF01006623">
    <property type="protein sequence ID" value="CAD9095987.1"/>
    <property type="molecule type" value="Transcribed_RNA"/>
</dbReference>
<gene>
    <name evidence="1" type="ORF">NDES1114_LOCUS4503</name>
</gene>
<sequence>MAIAVDNTSCCRVHHLVRVQGRQLTQSKEAFAVTARDYVVFYIRRVSAERHRLCVEVLRSQLCVDATFVMSTAITAWGIPKVMPHVLSPGNYVGASHTESGATPKGLSWEALTTHCRDVEDDGRSWILTIGNMRVNESDDCGHEWASHSYTVSHPEFGHVTCADCRGDPEQTQPFEVKGDKDAARKAVAEIAAHEGVTAAEVLAQLGMFGSIVARFL</sequence>
<name>A0A7S1PPE7_NEODS</name>